<protein>
    <submittedName>
        <fullName evidence="1">Uncharacterized protein</fullName>
    </submittedName>
</protein>
<dbReference type="KEGG" id="caby:Cabys_2335"/>
<sequence>MVQPSLPGRDWRLGLYIFPAVETADYFQSSLTGRIQWRYVV</sequence>
<organism evidence="1 2">
    <name type="scientific">Caldithrix abyssi DSM 13497</name>
    <dbReference type="NCBI Taxonomy" id="880073"/>
    <lineage>
        <taxon>Bacteria</taxon>
        <taxon>Pseudomonadati</taxon>
        <taxon>Calditrichota</taxon>
        <taxon>Calditrichia</taxon>
        <taxon>Calditrichales</taxon>
        <taxon>Calditrichaceae</taxon>
        <taxon>Caldithrix</taxon>
    </lineage>
</organism>
<reference evidence="1 2" key="1">
    <citation type="submission" date="2016-11" db="EMBL/GenBank/DDBJ databases">
        <title>Genomic analysis of Caldithrix abyssi and proposal of a novel bacterial phylum Caldithrichaeota.</title>
        <authorList>
            <person name="Kublanov I."/>
            <person name="Sigalova O."/>
            <person name="Gavrilov S."/>
            <person name="Lebedinsky A."/>
            <person name="Ivanova N."/>
            <person name="Daum C."/>
            <person name="Reddy T."/>
            <person name="Klenk H.P."/>
            <person name="Goker M."/>
            <person name="Reva O."/>
            <person name="Miroshnichenko M."/>
            <person name="Kyprides N."/>
            <person name="Woyke T."/>
            <person name="Gelfand M."/>
        </authorList>
    </citation>
    <scope>NUCLEOTIDE SEQUENCE [LARGE SCALE GENOMIC DNA]</scope>
    <source>
        <strain evidence="1 2">LF13</strain>
    </source>
</reference>
<evidence type="ECO:0000313" key="2">
    <source>
        <dbReference type="Proteomes" id="UP000183868"/>
    </source>
</evidence>
<proteinExistence type="predicted"/>
<accession>A0A1J1C9K6</accession>
<evidence type="ECO:0000313" key="1">
    <source>
        <dbReference type="EMBL" id="APF19084.1"/>
    </source>
</evidence>
<dbReference type="AlphaFoldDB" id="A0A1J1C9K6"/>
<name>A0A1J1C9K6_CALAY</name>
<dbReference type="EMBL" id="CP018099">
    <property type="protein sequence ID" value="APF19084.1"/>
    <property type="molecule type" value="Genomic_DNA"/>
</dbReference>
<dbReference type="Proteomes" id="UP000183868">
    <property type="component" value="Chromosome"/>
</dbReference>
<gene>
    <name evidence="1" type="ORF">Cabys_2335</name>
</gene>